<comment type="function">
    <text evidence="10">Required for pre-mRNA splicing as component of the spliceosome, including pre-catalytic, catalytic and post-catalytic spliceosomal complexes. Component of the U5 snRNP and the U4/U6-U5 tri-snRNP complex, a building block of the spliceosome. As a component of the minor spliceosome, involved in the splicing of U12-type introns in pre-mRNAs.</text>
</comment>
<keyword evidence="8" id="KW-0539">Nucleus</keyword>
<dbReference type="SUPFAM" id="SSF54211">
    <property type="entry name" value="Ribosomal protein S5 domain 2-like"/>
    <property type="match status" value="1"/>
</dbReference>
<sequence length="1018" mass="114779">MSDNLYDEFGNYIGESLEDEEVTYDQQQQQQEEEEEEDRKPNQQQQQQQYNDDEAHIEETGDNDGGDEMNIDRDNIQISTTSAIVLHEDKQYFPDASDVYKGVEVMVQDEDSQPLSKPIIDPKKNKSFTITEKDYPETSYSKQFLTDLSTYPQFIRNVSLIGQLHHGKTSFMDMLFQQTHEKKWLSSKPMRYTDTRNDEQERLISIKSTPMSLVLPNSKDKSYLINILDTPGHPNFLDEVTASIALSDIAVIIIDALEGVMMQTERLIKHAVAEGLSICVVINKMDRLILELKLPPVDAYFKLKHTIDEVNSILDLCSHGSGSGGSDGNTRGSANEKIKVSPELGNVIFASSEMGWCFSLESFANIYIETYGGGFKSSEFAKRLWGDLYFNESTRMFRKQASGNGEHVRSFVHFILNPIYKIYSTVISEEKPVVEATLRELGIKLSKETYNLDIRPLLRVVLGSFFGGKSNAFVDMLAALPSPIDNARRKATTLYTGPLNGEYGRSLVECDPKGPLLIYITKLLSKPDGKGFDCLGRIMSGSISKGQSIRVLREKYSPDNNEEDMEECECEGVFIGEARYKIEIEKAQAGMWVLLDGVDGPIVKTATITSKKDLSSDEDENRAHIFRPLHFITKSVCKVAIEPINPSELPKMLDGLRKIDKSYPLAITKAEESGEHVILGTGELYLDCILHDLRLMYTEIEIKVDDPVITLTETIVETSSIKCYADTQNKKNRLTMIAEPLENGLADDIENGMVKLDWPKKKRSEYFQSKYDWDVLASNSIWAFGPDINGPNILLNDTLPTEVNRSLLLSISDSVVRGFQWATKEGPLVDEPIRNVKFKLLDATIASEPIQRSSGHIVPAARSVTHSSFLVSTPRLMEPVYLVEVISPIDCLNAIENVLTRRRGHIIHDLPKPGTPLHITKALIPVLDSYGFETDLRVHTQGQAFCLSTFDHWQVVPGDPLDKSIKLRPLEPSPKLHLARELLIKTRKRKGLSEDVNFGKHFDEQLLLSLSQNENQYR</sequence>
<dbReference type="Pfam" id="PF14492">
    <property type="entry name" value="EFG_III"/>
    <property type="match status" value="1"/>
</dbReference>
<dbReference type="InterPro" id="IPR009000">
    <property type="entry name" value="Transl_B-barrel_sf"/>
</dbReference>
<feature type="compositionally biased region" description="Acidic residues" evidence="11">
    <location>
        <begin position="60"/>
        <end position="69"/>
    </location>
</feature>
<keyword evidence="7" id="KW-0508">mRNA splicing</keyword>
<feature type="region of interest" description="Disordered" evidence="11">
    <location>
        <begin position="1"/>
        <end position="71"/>
    </location>
</feature>
<dbReference type="CDD" id="cd16264">
    <property type="entry name" value="snRNP_III"/>
    <property type="match status" value="1"/>
</dbReference>
<evidence type="ECO:0000313" key="14">
    <source>
        <dbReference type="Proteomes" id="UP000002195"/>
    </source>
</evidence>
<dbReference type="FunFam" id="3.30.70.240:FF:000004">
    <property type="entry name" value="116 kDa U5 small nuclear ribonucleoprotein"/>
    <property type="match status" value="1"/>
</dbReference>
<dbReference type="Gene3D" id="3.30.70.240">
    <property type="match status" value="1"/>
</dbReference>
<keyword evidence="6" id="KW-0342">GTP-binding</keyword>
<dbReference type="GO" id="GO:0046540">
    <property type="term" value="C:U4/U6 x U5 tri-snRNP complex"/>
    <property type="evidence" value="ECO:0000318"/>
    <property type="project" value="GO_Central"/>
</dbReference>
<dbReference type="GO" id="GO:0000398">
    <property type="term" value="P:mRNA splicing, via spliceosome"/>
    <property type="evidence" value="ECO:0000318"/>
    <property type="project" value="GO_Central"/>
</dbReference>
<dbReference type="FunFam" id="3.30.70.870:FF:000002">
    <property type="entry name" value="Translation elongation factor 2"/>
    <property type="match status" value="1"/>
</dbReference>
<accession>Q54R72</accession>
<dbReference type="InterPro" id="IPR020568">
    <property type="entry name" value="Ribosomal_Su5_D2-typ_SF"/>
</dbReference>
<dbReference type="InterPro" id="IPR000640">
    <property type="entry name" value="EFG_V-like"/>
</dbReference>
<dbReference type="STRING" id="44689.Q54R72"/>
<dbReference type="FunFam" id="3.90.1430.10:FF:000001">
    <property type="entry name" value="116 kDa U5 small nuclear ribonucleoprotein component"/>
    <property type="match status" value="1"/>
</dbReference>
<dbReference type="PRINTS" id="PR00315">
    <property type="entry name" value="ELONGATNFCT"/>
</dbReference>
<dbReference type="InterPro" id="IPR005517">
    <property type="entry name" value="Transl_elong_EFG/EF2_IV"/>
</dbReference>
<evidence type="ECO:0000256" key="5">
    <source>
        <dbReference type="ARBA" id="ARBA00022741"/>
    </source>
</evidence>
<evidence type="ECO:0000256" key="4">
    <source>
        <dbReference type="ARBA" id="ARBA00022728"/>
    </source>
</evidence>
<dbReference type="InterPro" id="IPR031950">
    <property type="entry name" value="EFTUD2_N"/>
</dbReference>
<proteinExistence type="predicted"/>
<dbReference type="CDD" id="cd04098">
    <property type="entry name" value="eEF2_C_snRNP"/>
    <property type="match status" value="1"/>
</dbReference>
<keyword evidence="14" id="KW-1185">Reference proteome</keyword>
<comment type="caution">
    <text evidence="13">The sequence shown here is derived from an EMBL/GenBank/DDBJ whole genome shotgun (WGS) entry which is preliminary data.</text>
</comment>
<dbReference type="GO" id="GO:0003924">
    <property type="term" value="F:GTPase activity"/>
    <property type="evidence" value="ECO:0000318"/>
    <property type="project" value="GO_Central"/>
</dbReference>
<dbReference type="GO" id="GO:0005681">
    <property type="term" value="C:spliceosomal complex"/>
    <property type="evidence" value="ECO:0000250"/>
    <property type="project" value="dictyBase"/>
</dbReference>
<dbReference type="InterPro" id="IPR035655">
    <property type="entry name" value="U5-116kDa_C"/>
</dbReference>
<dbReference type="Gene3D" id="2.40.30.10">
    <property type="entry name" value="Translation factors"/>
    <property type="match status" value="1"/>
</dbReference>
<dbReference type="InterPro" id="IPR041095">
    <property type="entry name" value="EFG_II"/>
</dbReference>
<dbReference type="SUPFAM" id="SSF52540">
    <property type="entry name" value="P-loop containing nucleoside triphosphate hydrolases"/>
    <property type="match status" value="1"/>
</dbReference>
<dbReference type="KEGG" id="ddi:DDB_G0283359"/>
<dbReference type="AlphaFoldDB" id="Q54R72"/>
<dbReference type="Gene3D" id="3.30.70.870">
    <property type="entry name" value="Elongation Factor G (Translational Gtpase), domain 3"/>
    <property type="match status" value="1"/>
</dbReference>
<feature type="domain" description="Tr-type G" evidence="12">
    <location>
        <begin position="153"/>
        <end position="379"/>
    </location>
</feature>
<dbReference type="FunCoup" id="Q54R72">
    <property type="interactions" value="1281"/>
</dbReference>
<dbReference type="PANTHER" id="PTHR42908:SF6">
    <property type="entry name" value="116 KDA U5 SMALL NUCLEAR RIBONUCLEOPROTEIN COMPONENT"/>
    <property type="match status" value="1"/>
</dbReference>
<dbReference type="Pfam" id="PF00679">
    <property type="entry name" value="EFG_C"/>
    <property type="match status" value="1"/>
</dbReference>
<dbReference type="HOGENOM" id="CLU_002794_11_2_1"/>
<dbReference type="RefSeq" id="XP_639111.1">
    <property type="nucleotide sequence ID" value="XM_634019.1"/>
</dbReference>
<dbReference type="SMART" id="SM00838">
    <property type="entry name" value="EFG_C"/>
    <property type="match status" value="1"/>
</dbReference>
<keyword evidence="5" id="KW-0547">Nucleotide-binding</keyword>
<gene>
    <name evidence="13" type="primary">eftud2</name>
    <name evidence="13" type="ORF">DDB_G0283359</name>
</gene>
<keyword evidence="13" id="KW-0687">Ribonucleoprotein</keyword>
<evidence type="ECO:0000256" key="8">
    <source>
        <dbReference type="ARBA" id="ARBA00023242"/>
    </source>
</evidence>
<dbReference type="PaxDb" id="44689-DDB0233220"/>
<evidence type="ECO:0000256" key="1">
    <source>
        <dbReference type="ARBA" id="ARBA00004123"/>
    </source>
</evidence>
<dbReference type="InterPro" id="IPR044121">
    <property type="entry name" value="Snu114_GTP-bd"/>
</dbReference>
<dbReference type="CDD" id="cd04090">
    <property type="entry name" value="EF2_II_snRNP"/>
    <property type="match status" value="1"/>
</dbReference>
<evidence type="ECO:0000256" key="11">
    <source>
        <dbReference type="SAM" id="MobiDB-lite"/>
    </source>
</evidence>
<dbReference type="eggNOG" id="KOG0468">
    <property type="taxonomic scope" value="Eukaryota"/>
</dbReference>
<dbReference type="Proteomes" id="UP000002195">
    <property type="component" value="Unassembled WGS sequence"/>
</dbReference>
<dbReference type="PANTHER" id="PTHR42908">
    <property type="entry name" value="TRANSLATION ELONGATION FACTOR-RELATED"/>
    <property type="match status" value="1"/>
</dbReference>
<dbReference type="InterPro" id="IPR000795">
    <property type="entry name" value="T_Tr_GTP-bd_dom"/>
</dbReference>
<dbReference type="VEuPathDB" id="AmoebaDB:DDB_G0283359"/>
<dbReference type="GO" id="GO:0030623">
    <property type="term" value="F:U5 snRNA binding"/>
    <property type="evidence" value="ECO:0000318"/>
    <property type="project" value="GO_Central"/>
</dbReference>
<evidence type="ECO:0000256" key="6">
    <source>
        <dbReference type="ARBA" id="ARBA00023134"/>
    </source>
</evidence>
<dbReference type="PROSITE" id="PS51722">
    <property type="entry name" value="G_TR_2"/>
    <property type="match status" value="1"/>
</dbReference>
<dbReference type="InterPro" id="IPR027417">
    <property type="entry name" value="P-loop_NTPase"/>
</dbReference>
<comment type="subcellular location">
    <subcellularLocation>
        <location evidence="1">Nucleus</location>
    </subcellularLocation>
</comment>
<dbReference type="SMART" id="SM00889">
    <property type="entry name" value="EFG_IV"/>
    <property type="match status" value="1"/>
</dbReference>
<dbReference type="InterPro" id="IPR014721">
    <property type="entry name" value="Ribsml_uS5_D2-typ_fold_subgr"/>
</dbReference>
<evidence type="ECO:0000256" key="9">
    <source>
        <dbReference type="ARBA" id="ARBA00031432"/>
    </source>
</evidence>
<dbReference type="SUPFAM" id="SSF50447">
    <property type="entry name" value="Translation proteins"/>
    <property type="match status" value="1"/>
</dbReference>
<evidence type="ECO:0000256" key="7">
    <source>
        <dbReference type="ARBA" id="ARBA00023187"/>
    </source>
</evidence>
<evidence type="ECO:0000259" key="12">
    <source>
        <dbReference type="PROSITE" id="PS51722"/>
    </source>
</evidence>
<dbReference type="OMA" id="YIFRPIR"/>
<dbReference type="FunFam" id="3.40.50.300:FF:000646">
    <property type="entry name" value="U5 small nuclear ribonucleoprotein component"/>
    <property type="match status" value="1"/>
</dbReference>
<dbReference type="GO" id="GO:0071007">
    <property type="term" value="C:U2-type catalytic step 2 spliceosome"/>
    <property type="evidence" value="ECO:0000318"/>
    <property type="project" value="GO_Central"/>
</dbReference>
<dbReference type="Gene3D" id="3.90.1430.10">
    <property type="entry name" value="Yeast translation eEF2 (G' domain)"/>
    <property type="match status" value="1"/>
</dbReference>
<dbReference type="InterPro" id="IPR035647">
    <property type="entry name" value="EFG_III/V"/>
</dbReference>
<dbReference type="Pfam" id="PF03764">
    <property type="entry name" value="EFG_IV"/>
    <property type="match status" value="1"/>
</dbReference>
<dbReference type="dictyBase" id="DDB_G0283359">
    <property type="gene designation" value="eftud2"/>
</dbReference>
<dbReference type="Reactome" id="R-DDI-72163">
    <property type="pathway name" value="mRNA Splicing - Major Pathway"/>
</dbReference>
<reference evidence="13 14" key="1">
    <citation type="journal article" date="2005" name="Nature">
        <title>The genome of the social amoeba Dictyostelium discoideum.</title>
        <authorList>
            <consortium name="The Dictyostelium discoideum Sequencing Consortium"/>
            <person name="Eichinger L."/>
            <person name="Pachebat J.A."/>
            <person name="Glockner G."/>
            <person name="Rajandream M.A."/>
            <person name="Sucgang R."/>
            <person name="Berriman M."/>
            <person name="Song J."/>
            <person name="Olsen R."/>
            <person name="Szafranski K."/>
            <person name="Xu Q."/>
            <person name="Tunggal B."/>
            <person name="Kummerfeld S."/>
            <person name="Madera M."/>
            <person name="Konfortov B.A."/>
            <person name="Rivero F."/>
            <person name="Bankier A.T."/>
            <person name="Lehmann R."/>
            <person name="Hamlin N."/>
            <person name="Davies R."/>
            <person name="Gaudet P."/>
            <person name="Fey P."/>
            <person name="Pilcher K."/>
            <person name="Chen G."/>
            <person name="Saunders D."/>
            <person name="Sodergren E."/>
            <person name="Davis P."/>
            <person name="Kerhornou A."/>
            <person name="Nie X."/>
            <person name="Hall N."/>
            <person name="Anjard C."/>
            <person name="Hemphill L."/>
            <person name="Bason N."/>
            <person name="Farbrother P."/>
            <person name="Desany B."/>
            <person name="Just E."/>
            <person name="Morio T."/>
            <person name="Rost R."/>
            <person name="Churcher C."/>
            <person name="Cooper J."/>
            <person name="Haydock S."/>
            <person name="van Driessche N."/>
            <person name="Cronin A."/>
            <person name="Goodhead I."/>
            <person name="Muzny D."/>
            <person name="Mourier T."/>
            <person name="Pain A."/>
            <person name="Lu M."/>
            <person name="Harper D."/>
            <person name="Lindsay R."/>
            <person name="Hauser H."/>
            <person name="James K."/>
            <person name="Quiles M."/>
            <person name="Madan Babu M."/>
            <person name="Saito T."/>
            <person name="Buchrieser C."/>
            <person name="Wardroper A."/>
            <person name="Felder M."/>
            <person name="Thangavelu M."/>
            <person name="Johnson D."/>
            <person name="Knights A."/>
            <person name="Loulseged H."/>
            <person name="Mungall K."/>
            <person name="Oliver K."/>
            <person name="Price C."/>
            <person name="Quail M.A."/>
            <person name="Urushihara H."/>
            <person name="Hernandez J."/>
            <person name="Rabbinowitsch E."/>
            <person name="Steffen D."/>
            <person name="Sanders M."/>
            <person name="Ma J."/>
            <person name="Kohara Y."/>
            <person name="Sharp S."/>
            <person name="Simmonds M."/>
            <person name="Spiegler S."/>
            <person name="Tivey A."/>
            <person name="Sugano S."/>
            <person name="White B."/>
            <person name="Walker D."/>
            <person name="Woodward J."/>
            <person name="Winckler T."/>
            <person name="Tanaka Y."/>
            <person name="Shaulsky G."/>
            <person name="Schleicher M."/>
            <person name="Weinstock G."/>
            <person name="Rosenthal A."/>
            <person name="Cox E.C."/>
            <person name="Chisholm R.L."/>
            <person name="Gibbs R."/>
            <person name="Loomis W.F."/>
            <person name="Platzer M."/>
            <person name="Kay R.R."/>
            <person name="Williams J."/>
            <person name="Dear P.H."/>
            <person name="Noegel A.A."/>
            <person name="Barrell B."/>
            <person name="Kuspa A."/>
        </authorList>
    </citation>
    <scope>NUCLEOTIDE SEQUENCE [LARGE SCALE GENOMIC DNA]</scope>
    <source>
        <strain evidence="13 14">AX4</strain>
    </source>
</reference>
<keyword evidence="4" id="KW-0747">Spliceosome</keyword>
<dbReference type="Gene3D" id="3.40.50.300">
    <property type="entry name" value="P-loop containing nucleotide triphosphate hydrolases"/>
    <property type="match status" value="1"/>
</dbReference>
<dbReference type="FunFam" id="2.40.30.10:FF:000029">
    <property type="entry name" value="116 kDa U5 small nuclear ribonucleoprotein component"/>
    <property type="match status" value="1"/>
</dbReference>
<organism evidence="13 14">
    <name type="scientific">Dictyostelium discoideum</name>
    <name type="common">Social amoeba</name>
    <dbReference type="NCBI Taxonomy" id="44689"/>
    <lineage>
        <taxon>Eukaryota</taxon>
        <taxon>Amoebozoa</taxon>
        <taxon>Evosea</taxon>
        <taxon>Eumycetozoa</taxon>
        <taxon>Dictyostelia</taxon>
        <taxon>Dictyosteliales</taxon>
        <taxon>Dictyosteliaceae</taxon>
        <taxon>Dictyostelium</taxon>
    </lineage>
</organism>
<evidence type="ECO:0000256" key="10">
    <source>
        <dbReference type="ARBA" id="ARBA00045974"/>
    </source>
</evidence>
<dbReference type="EMBL" id="AAFI02000054">
    <property type="protein sequence ID" value="EAL65756.1"/>
    <property type="molecule type" value="Genomic_DNA"/>
</dbReference>
<dbReference type="GO" id="GO:0005525">
    <property type="term" value="F:GTP binding"/>
    <property type="evidence" value="ECO:0007669"/>
    <property type="project" value="UniProtKB-KW"/>
</dbReference>
<dbReference type="InParanoid" id="Q54R72"/>
<dbReference type="Pfam" id="PF16004">
    <property type="entry name" value="EFTUD2"/>
    <property type="match status" value="1"/>
</dbReference>
<dbReference type="GeneID" id="8624044"/>
<dbReference type="InterPro" id="IPR005225">
    <property type="entry name" value="Small_GTP-bd"/>
</dbReference>
<dbReference type="FunFam" id="3.30.230.10:FF:000009">
    <property type="entry name" value="116 kDa U5 small nuclear ribonucleoprotein component"/>
    <property type="match status" value="1"/>
</dbReference>
<dbReference type="SMR" id="Q54R72"/>
<dbReference type="Gene3D" id="3.30.230.10">
    <property type="match status" value="1"/>
</dbReference>
<dbReference type="NCBIfam" id="TIGR00231">
    <property type="entry name" value="small_GTP"/>
    <property type="match status" value="1"/>
</dbReference>
<dbReference type="CDD" id="cd04167">
    <property type="entry name" value="Snu114p"/>
    <property type="match status" value="1"/>
</dbReference>
<dbReference type="PhylomeDB" id="Q54R72"/>
<dbReference type="Pfam" id="PF00009">
    <property type="entry name" value="GTP_EFTU"/>
    <property type="match status" value="1"/>
</dbReference>
<name>Q54R72_DICDI</name>
<dbReference type="GO" id="GO:0005829">
    <property type="term" value="C:cytosol"/>
    <property type="evidence" value="ECO:0000318"/>
    <property type="project" value="GO_Central"/>
</dbReference>
<evidence type="ECO:0000256" key="2">
    <source>
        <dbReference type="ARBA" id="ARBA00018774"/>
    </source>
</evidence>
<dbReference type="CDD" id="cd01683">
    <property type="entry name" value="EF2_IV_snRNP"/>
    <property type="match status" value="1"/>
</dbReference>
<dbReference type="SUPFAM" id="SSF54980">
    <property type="entry name" value="EF-G C-terminal domain-like"/>
    <property type="match status" value="2"/>
</dbReference>
<evidence type="ECO:0000313" key="13">
    <source>
        <dbReference type="EMBL" id="EAL65756.1"/>
    </source>
</evidence>
<keyword evidence="3" id="KW-0507">mRNA processing</keyword>
<protein>
    <recommendedName>
        <fullName evidence="2">116 kDa U5 small nuclear ribonucleoprotein component</fullName>
    </recommendedName>
    <alternativeName>
        <fullName evidence="9">U5 snRNP-specific protein, 116 kDa</fullName>
    </alternativeName>
</protein>
<evidence type="ECO:0000256" key="3">
    <source>
        <dbReference type="ARBA" id="ARBA00022664"/>
    </source>
</evidence>